<reference evidence="2" key="1">
    <citation type="submission" date="2022-01" db="UniProtKB">
        <authorList>
            <consortium name="EnsemblMetazoa"/>
        </authorList>
    </citation>
    <scope>IDENTIFICATION</scope>
</reference>
<keyword evidence="1" id="KW-0732">Signal</keyword>
<feature type="chain" id="PRO_5035190932" description="Peptidase S1 domain-containing protein" evidence="1">
    <location>
        <begin position="17"/>
        <end position="216"/>
    </location>
</feature>
<dbReference type="AlphaFoldDB" id="A0A8I6TC66"/>
<dbReference type="KEGG" id="clec:106662984"/>
<dbReference type="InterPro" id="IPR043504">
    <property type="entry name" value="Peptidase_S1_PA_chymotrypsin"/>
</dbReference>
<proteinExistence type="predicted"/>
<dbReference type="RefSeq" id="XP_014242931.1">
    <property type="nucleotide sequence ID" value="XM_014387445.1"/>
</dbReference>
<evidence type="ECO:0000313" key="2">
    <source>
        <dbReference type="EnsemblMetazoa" id="XP_014242931.1"/>
    </source>
</evidence>
<dbReference type="GeneID" id="106662984"/>
<organism evidence="2 3">
    <name type="scientific">Cimex lectularius</name>
    <name type="common">Bed bug</name>
    <name type="synonym">Acanthia lectularia</name>
    <dbReference type="NCBI Taxonomy" id="79782"/>
    <lineage>
        <taxon>Eukaryota</taxon>
        <taxon>Metazoa</taxon>
        <taxon>Ecdysozoa</taxon>
        <taxon>Arthropoda</taxon>
        <taxon>Hexapoda</taxon>
        <taxon>Insecta</taxon>
        <taxon>Pterygota</taxon>
        <taxon>Neoptera</taxon>
        <taxon>Paraneoptera</taxon>
        <taxon>Hemiptera</taxon>
        <taxon>Heteroptera</taxon>
        <taxon>Panheteroptera</taxon>
        <taxon>Cimicomorpha</taxon>
        <taxon>Cimicidae</taxon>
        <taxon>Cimex</taxon>
    </lineage>
</organism>
<sequence length="216" mass="24373">MSRCWAVWFIFGSAFGALQPTLYVVQNLIRDTNQIFCMGGMVSSRTILTACTCVGRFLFDKEKEFYLFDQYDPRHTIIKTTSGQTFEIEKSIVSGHCMPSYWDKEHLYNNLGGWKIESSFDLSANCVLFPPDQQGELQMSSDENGYVDCYLLGFDTKEKMIQYSILHVPEDQESCTHFLCVVYGKSKKIDCDQLQSSVSTGTNKCSTIDRGLGGGA</sequence>
<dbReference type="EnsemblMetazoa" id="XM_014387445.1">
    <property type="protein sequence ID" value="XP_014242931.1"/>
    <property type="gene ID" value="LOC106662984"/>
</dbReference>
<evidence type="ECO:0008006" key="4">
    <source>
        <dbReference type="Google" id="ProtNLM"/>
    </source>
</evidence>
<dbReference type="Proteomes" id="UP000494040">
    <property type="component" value="Unassembled WGS sequence"/>
</dbReference>
<evidence type="ECO:0000313" key="3">
    <source>
        <dbReference type="Proteomes" id="UP000494040"/>
    </source>
</evidence>
<feature type="signal peptide" evidence="1">
    <location>
        <begin position="1"/>
        <end position="16"/>
    </location>
</feature>
<keyword evidence="3" id="KW-1185">Reference proteome</keyword>
<dbReference type="Gene3D" id="2.40.10.10">
    <property type="entry name" value="Trypsin-like serine proteases"/>
    <property type="match status" value="2"/>
</dbReference>
<evidence type="ECO:0000256" key="1">
    <source>
        <dbReference type="SAM" id="SignalP"/>
    </source>
</evidence>
<dbReference type="InterPro" id="IPR009003">
    <property type="entry name" value="Peptidase_S1_PA"/>
</dbReference>
<accession>A0A8I6TC66</accession>
<name>A0A8I6TC66_CIMLE</name>
<dbReference type="SUPFAM" id="SSF50494">
    <property type="entry name" value="Trypsin-like serine proteases"/>
    <property type="match status" value="1"/>
</dbReference>
<protein>
    <recommendedName>
        <fullName evidence="4">Peptidase S1 domain-containing protein</fullName>
    </recommendedName>
</protein>